<dbReference type="OrthoDB" id="2852530at2"/>
<reference evidence="2" key="1">
    <citation type="submission" date="2015-07" db="EMBL/GenBank/DDBJ databases">
        <title>Genome sequencing project for genomic taxonomy and phylogenomics of Bacillus-like bacteria.</title>
        <authorList>
            <person name="Liu B."/>
            <person name="Wang J."/>
            <person name="Zhu Y."/>
            <person name="Liu G."/>
            <person name="Chen Q."/>
            <person name="Chen Z."/>
            <person name="Lan J."/>
            <person name="Che J."/>
            <person name="Ge C."/>
            <person name="Shi H."/>
            <person name="Pan Z."/>
            <person name="Liu X."/>
        </authorList>
    </citation>
    <scope>NUCLEOTIDE SEQUENCE [LARGE SCALE GENOMIC DNA]</scope>
    <source>
        <strain evidence="2">FJAT-27997</strain>
    </source>
</reference>
<proteinExistence type="predicted"/>
<dbReference type="STRING" id="1679170.AC625_14360"/>
<comment type="caution">
    <text evidence="1">The sequence shown here is derived from an EMBL/GenBank/DDBJ whole genome shotgun (WGS) entry which is preliminary data.</text>
</comment>
<dbReference type="RefSeq" id="WP_049681895.1">
    <property type="nucleotide sequence ID" value="NZ_LFZW01000001.1"/>
</dbReference>
<evidence type="ECO:0000313" key="2">
    <source>
        <dbReference type="Proteomes" id="UP000037146"/>
    </source>
</evidence>
<dbReference type="PATRIC" id="fig|1679170.3.peg.3276"/>
<sequence>MFQVHEDDLQYLFESAGQPVLINDTPMNVIVTNPSISEYEERYIHSLNKVSRGDLVTLEGEQYLCCLSESVTKRHGKYKAVVRHCNYNIEVREKPTRTVIGYTAFRDPIFDEIPGELHLIPSFIETQSFSVTNGIWVTSNNEILVTVKDITEYKPLLELSAKVEVMGKTWQITNLLLDKKGLITLNCKRQ</sequence>
<keyword evidence="2" id="KW-1185">Reference proteome</keyword>
<protein>
    <submittedName>
        <fullName evidence="1">Uncharacterized protein</fullName>
    </submittedName>
</protein>
<dbReference type="EMBL" id="LFZW01000001">
    <property type="protein sequence ID" value="KMY50541.1"/>
    <property type="molecule type" value="Genomic_DNA"/>
</dbReference>
<dbReference type="AlphaFoldDB" id="A0A0K9GV89"/>
<dbReference type="Proteomes" id="UP000037146">
    <property type="component" value="Unassembled WGS sequence"/>
</dbReference>
<evidence type="ECO:0000313" key="1">
    <source>
        <dbReference type="EMBL" id="KMY50541.1"/>
    </source>
</evidence>
<organism evidence="1 2">
    <name type="scientific">Peribacillus loiseleuriae</name>
    <dbReference type="NCBI Taxonomy" id="1679170"/>
    <lineage>
        <taxon>Bacteria</taxon>
        <taxon>Bacillati</taxon>
        <taxon>Bacillota</taxon>
        <taxon>Bacilli</taxon>
        <taxon>Bacillales</taxon>
        <taxon>Bacillaceae</taxon>
        <taxon>Peribacillus</taxon>
    </lineage>
</organism>
<name>A0A0K9GV89_9BACI</name>
<accession>A0A0K9GV89</accession>
<gene>
    <name evidence="1" type="ORF">AC625_14360</name>
</gene>